<evidence type="ECO:0000313" key="2">
    <source>
        <dbReference type="Proteomes" id="UP000029120"/>
    </source>
</evidence>
<dbReference type="AlphaFoldDB" id="A0A087HC31"/>
<name>A0A087HC31_ARAAL</name>
<protein>
    <submittedName>
        <fullName evidence="1">Uncharacterized protein</fullName>
    </submittedName>
</protein>
<keyword evidence="2" id="KW-1185">Reference proteome</keyword>
<gene>
    <name evidence="1" type="ordered locus">AALP_Aa3g275700</name>
</gene>
<evidence type="ECO:0000313" key="1">
    <source>
        <dbReference type="EMBL" id="KFK39683.1"/>
    </source>
</evidence>
<dbReference type="Gramene" id="KFK39683">
    <property type="protein sequence ID" value="KFK39683"/>
    <property type="gene ID" value="AALP_AA3G275700"/>
</dbReference>
<accession>A0A087HC31</accession>
<dbReference type="EMBL" id="CM002871">
    <property type="protein sequence ID" value="KFK39683.1"/>
    <property type="molecule type" value="Genomic_DNA"/>
</dbReference>
<sequence length="92" mass="9922">MALIDVAISCLIRELDRSIAFVGECALLFKSGFGRFGLGQAKPSLVDQSVILVFVIGGINGREVLEGQEAVSESGKPHICFFVDLMHTSLPR</sequence>
<dbReference type="OrthoDB" id="549905at2759"/>
<organism evidence="1 2">
    <name type="scientific">Arabis alpina</name>
    <name type="common">Alpine rock-cress</name>
    <dbReference type="NCBI Taxonomy" id="50452"/>
    <lineage>
        <taxon>Eukaryota</taxon>
        <taxon>Viridiplantae</taxon>
        <taxon>Streptophyta</taxon>
        <taxon>Embryophyta</taxon>
        <taxon>Tracheophyta</taxon>
        <taxon>Spermatophyta</taxon>
        <taxon>Magnoliopsida</taxon>
        <taxon>eudicotyledons</taxon>
        <taxon>Gunneridae</taxon>
        <taxon>Pentapetalae</taxon>
        <taxon>rosids</taxon>
        <taxon>malvids</taxon>
        <taxon>Brassicales</taxon>
        <taxon>Brassicaceae</taxon>
        <taxon>Arabideae</taxon>
        <taxon>Arabis</taxon>
    </lineage>
</organism>
<reference evidence="2" key="1">
    <citation type="journal article" date="2015" name="Nat. Plants">
        <title>Genome expansion of Arabis alpina linked with retrotransposition and reduced symmetric DNA methylation.</title>
        <authorList>
            <person name="Willing E.M."/>
            <person name="Rawat V."/>
            <person name="Mandakova T."/>
            <person name="Maumus F."/>
            <person name="James G.V."/>
            <person name="Nordstroem K.J."/>
            <person name="Becker C."/>
            <person name="Warthmann N."/>
            <person name="Chica C."/>
            <person name="Szarzynska B."/>
            <person name="Zytnicki M."/>
            <person name="Albani M.C."/>
            <person name="Kiefer C."/>
            <person name="Bergonzi S."/>
            <person name="Castaings L."/>
            <person name="Mateos J.L."/>
            <person name="Berns M.C."/>
            <person name="Bujdoso N."/>
            <person name="Piofczyk T."/>
            <person name="de Lorenzo L."/>
            <person name="Barrero-Sicilia C."/>
            <person name="Mateos I."/>
            <person name="Piednoel M."/>
            <person name="Hagmann J."/>
            <person name="Chen-Min-Tao R."/>
            <person name="Iglesias-Fernandez R."/>
            <person name="Schuster S.C."/>
            <person name="Alonso-Blanco C."/>
            <person name="Roudier F."/>
            <person name="Carbonero P."/>
            <person name="Paz-Ares J."/>
            <person name="Davis S.J."/>
            <person name="Pecinka A."/>
            <person name="Quesneville H."/>
            <person name="Colot V."/>
            <person name="Lysak M.A."/>
            <person name="Weigel D."/>
            <person name="Coupland G."/>
            <person name="Schneeberger K."/>
        </authorList>
    </citation>
    <scope>NUCLEOTIDE SEQUENCE [LARGE SCALE GENOMIC DNA]</scope>
    <source>
        <strain evidence="2">cv. Pajares</strain>
    </source>
</reference>
<dbReference type="Proteomes" id="UP000029120">
    <property type="component" value="Chromosome 3"/>
</dbReference>
<proteinExistence type="predicted"/>